<evidence type="ECO:0000313" key="2">
    <source>
        <dbReference type="EMBL" id="CCW34709.1"/>
    </source>
</evidence>
<gene>
    <name evidence="2" type="ORF">CCALI_00886</name>
</gene>
<feature type="domain" description="DUF1854" evidence="1">
    <location>
        <begin position="49"/>
        <end position="177"/>
    </location>
</feature>
<keyword evidence="3" id="KW-1185">Reference proteome</keyword>
<dbReference type="OrthoDB" id="9796887at2"/>
<reference evidence="3" key="1">
    <citation type="submission" date="2013-03" db="EMBL/GenBank/DDBJ databases">
        <title>Genome sequence of Chthonomonas calidirosea, the first sequenced genome from the Armatimonadetes phylum (formally candidate division OP10).</title>
        <authorList>
            <person name="Lee K.C.Y."/>
            <person name="Morgan X.C."/>
            <person name="Dunfield P.F."/>
            <person name="Tamas I."/>
            <person name="Houghton K.M."/>
            <person name="Vyssotski M."/>
            <person name="Ryan J.L.J."/>
            <person name="Lagutin K."/>
            <person name="McDonald I.R."/>
            <person name="Stott M.B."/>
        </authorList>
    </citation>
    <scope>NUCLEOTIDE SEQUENCE [LARGE SCALE GENOMIC DNA]</scope>
    <source>
        <strain evidence="3">DSM 23976 / ICMP 18418 / T49</strain>
    </source>
</reference>
<dbReference type="InParanoid" id="S0EWH3"/>
<dbReference type="EMBL" id="HF951689">
    <property type="protein sequence ID" value="CCW34709.1"/>
    <property type="molecule type" value="Genomic_DNA"/>
</dbReference>
<dbReference type="InterPro" id="IPR015005">
    <property type="entry name" value="DUF1854"/>
</dbReference>
<proteinExistence type="predicted"/>
<dbReference type="Proteomes" id="UP000014227">
    <property type="component" value="Chromosome I"/>
</dbReference>
<dbReference type="STRING" id="454171.CP488_00269"/>
<dbReference type="KEGG" id="ccz:CCALI_00886"/>
<dbReference type="eggNOG" id="ENOG5032H92">
    <property type="taxonomic scope" value="Bacteria"/>
</dbReference>
<name>S0EWH3_CHTCT</name>
<sequence length="179" mass="20468">MPASQNGVEGSSERPTASYELRILDPKRIKLFRTGGVTRLTLQDECTYLRIIAARAFPLSDPDHYIGFLDGAGKDIGILVDPSHLDPESRQILDEELEKRYFVPVVERVISVKEEYGAVYWRVETDRGEKEFVVRNLRDNIQELSSTRLLITDVDGNRFEFPDINRLDAKSLGIIMRNL</sequence>
<dbReference type="AlphaFoldDB" id="S0EWH3"/>
<dbReference type="PATRIC" id="fig|1303518.3.peg.895"/>
<accession>S0EWH3</accession>
<organism evidence="2 3">
    <name type="scientific">Chthonomonas calidirosea (strain DSM 23976 / ICMP 18418 / T49)</name>
    <dbReference type="NCBI Taxonomy" id="1303518"/>
    <lineage>
        <taxon>Bacteria</taxon>
        <taxon>Bacillati</taxon>
        <taxon>Armatimonadota</taxon>
        <taxon>Chthonomonadia</taxon>
        <taxon>Chthonomonadales</taxon>
        <taxon>Chthonomonadaceae</taxon>
        <taxon>Chthonomonas</taxon>
    </lineage>
</organism>
<dbReference type="HOGENOM" id="CLU_121383_0_0_0"/>
<dbReference type="Pfam" id="PF08909">
    <property type="entry name" value="DUF1854"/>
    <property type="match status" value="1"/>
</dbReference>
<evidence type="ECO:0000259" key="1">
    <source>
        <dbReference type="Pfam" id="PF08909"/>
    </source>
</evidence>
<protein>
    <recommendedName>
        <fullName evidence="1">DUF1854 domain-containing protein</fullName>
    </recommendedName>
</protein>
<dbReference type="RefSeq" id="WP_016482263.1">
    <property type="nucleotide sequence ID" value="NC_021487.1"/>
</dbReference>
<evidence type="ECO:0000313" key="3">
    <source>
        <dbReference type="Proteomes" id="UP000014227"/>
    </source>
</evidence>